<evidence type="ECO:0000256" key="8">
    <source>
        <dbReference type="ARBA" id="ARBA00022840"/>
    </source>
</evidence>
<dbReference type="OrthoDB" id="368131at2"/>
<dbReference type="SMART" id="SM00388">
    <property type="entry name" value="HisKA"/>
    <property type="match status" value="1"/>
</dbReference>
<evidence type="ECO:0000256" key="3">
    <source>
        <dbReference type="ARBA" id="ARBA00012438"/>
    </source>
</evidence>
<dbReference type="GO" id="GO:0005886">
    <property type="term" value="C:plasma membrane"/>
    <property type="evidence" value="ECO:0007669"/>
    <property type="project" value="UniProtKB-SubCell"/>
</dbReference>
<evidence type="ECO:0000256" key="6">
    <source>
        <dbReference type="ARBA" id="ARBA00022741"/>
    </source>
</evidence>
<name>A0A7C8GSG6_9BACI</name>
<protein>
    <recommendedName>
        <fullName evidence="3">histidine kinase</fullName>
        <ecNumber evidence="3">2.7.13.3</ecNumber>
    </recommendedName>
</protein>
<evidence type="ECO:0000256" key="7">
    <source>
        <dbReference type="ARBA" id="ARBA00022777"/>
    </source>
</evidence>
<evidence type="ECO:0000256" key="4">
    <source>
        <dbReference type="ARBA" id="ARBA00022553"/>
    </source>
</evidence>
<reference evidence="12 13" key="1">
    <citation type="submission" date="2019-10" db="EMBL/GenBank/DDBJ databases">
        <title>Gracilibacillus sp. nov. isolated from rice seeds.</title>
        <authorList>
            <person name="He S."/>
        </authorList>
    </citation>
    <scope>NUCLEOTIDE SEQUENCE [LARGE SCALE GENOMIC DNA]</scope>
    <source>
        <strain evidence="12 13">TD8</strain>
    </source>
</reference>
<dbReference type="InterPro" id="IPR003661">
    <property type="entry name" value="HisK_dim/P_dom"/>
</dbReference>
<feature type="domain" description="Histidine kinase" evidence="11">
    <location>
        <begin position="358"/>
        <end position="577"/>
    </location>
</feature>
<feature type="transmembrane region" description="Helical" evidence="10">
    <location>
        <begin position="256"/>
        <end position="275"/>
    </location>
</feature>
<dbReference type="CDD" id="cd00075">
    <property type="entry name" value="HATPase"/>
    <property type="match status" value="1"/>
</dbReference>
<dbReference type="PROSITE" id="PS50109">
    <property type="entry name" value="HIS_KIN"/>
    <property type="match status" value="1"/>
</dbReference>
<proteinExistence type="predicted"/>
<dbReference type="AlphaFoldDB" id="A0A7C8GSG6"/>
<dbReference type="EMBL" id="WEID01000071">
    <property type="protein sequence ID" value="KAB8130310.1"/>
    <property type="molecule type" value="Genomic_DNA"/>
</dbReference>
<dbReference type="Pfam" id="PF02518">
    <property type="entry name" value="HATPase_c"/>
    <property type="match status" value="1"/>
</dbReference>
<dbReference type="Gene3D" id="1.10.287.130">
    <property type="match status" value="1"/>
</dbReference>
<gene>
    <name evidence="12" type="ORF">F9U64_14395</name>
</gene>
<comment type="caution">
    <text evidence="12">The sequence shown here is derived from an EMBL/GenBank/DDBJ whole genome shotgun (WGS) entry which is preliminary data.</text>
</comment>
<evidence type="ECO:0000256" key="2">
    <source>
        <dbReference type="ARBA" id="ARBA00004651"/>
    </source>
</evidence>
<keyword evidence="10" id="KW-0472">Membrane</keyword>
<dbReference type="PANTHER" id="PTHR42878:SF12">
    <property type="entry name" value="SENSOR HISTIDINE KINASE YCBM"/>
    <property type="match status" value="1"/>
</dbReference>
<keyword evidence="6" id="KW-0547">Nucleotide-binding</keyword>
<dbReference type="Proteomes" id="UP000480246">
    <property type="component" value="Unassembled WGS sequence"/>
</dbReference>
<keyword evidence="13" id="KW-1185">Reference proteome</keyword>
<organism evidence="12 13">
    <name type="scientific">Gracilibacillus oryzae</name>
    <dbReference type="NCBI Taxonomy" id="1672701"/>
    <lineage>
        <taxon>Bacteria</taxon>
        <taxon>Bacillati</taxon>
        <taxon>Bacillota</taxon>
        <taxon>Bacilli</taxon>
        <taxon>Bacillales</taxon>
        <taxon>Bacillaceae</taxon>
        <taxon>Gracilibacillus</taxon>
    </lineage>
</organism>
<sequence length="577" mass="65521">MGISLYQMGTGMKTHRRFIVQFLSQLLVLFFIFTVLAITIMALIGYFLEQTETFDDLTKASESFIESRVEIEDETAQFDQDLQVLAEEQDGWLAVLTEKGEIIGTFHAPDNLAEGNLATLPSDITTYWEVQKYPEHPYYVVFGIYDWQGNAMQAIQENVSWETQTLELSAASKQILDIHANWTILVDDSGNVLDSYGQEAPAAYRTEDMLAIKAKQKTDHAASYVHQPSQLTLVVGKAPVSSSLKTNIQGTINNSVIIIAILTILFLLLATYWYAHKFSSPLLTFMRWLQNLRQGIYEEPVNQRTGQSVLVNKHGTVKKKYHLYKDLIVTLTQLTTILKERESERARTSQSREEWISGISHDLKTPLASIQGYANMMESGDYSWSEEEIRDFAGIIGEKSMYLKDLIEDLNITYQLKNQELAIMKEQADINECIRRSLLQFFNNPIYDDKELRFQPEAKEIITSFDAKWFQRVMDNLIANALKYNPADTVITVSTELIEQHLIVIKVMDNGVGMDKETVQHLFTRYYRGTNTTESDSGTGLGLAISKQLIELHDGSISVQSKPGEGTTIRILLPVVK</sequence>
<evidence type="ECO:0000256" key="9">
    <source>
        <dbReference type="ARBA" id="ARBA00023012"/>
    </source>
</evidence>
<keyword evidence="9" id="KW-0902">Two-component regulatory system</keyword>
<dbReference type="SUPFAM" id="SSF55874">
    <property type="entry name" value="ATPase domain of HSP90 chaperone/DNA topoisomerase II/histidine kinase"/>
    <property type="match status" value="1"/>
</dbReference>
<keyword evidence="10" id="KW-1133">Transmembrane helix</keyword>
<dbReference type="GO" id="GO:0005524">
    <property type="term" value="F:ATP binding"/>
    <property type="evidence" value="ECO:0007669"/>
    <property type="project" value="UniProtKB-KW"/>
</dbReference>
<evidence type="ECO:0000313" key="13">
    <source>
        <dbReference type="Proteomes" id="UP000480246"/>
    </source>
</evidence>
<dbReference type="Gene3D" id="3.30.565.10">
    <property type="entry name" value="Histidine kinase-like ATPase, C-terminal domain"/>
    <property type="match status" value="1"/>
</dbReference>
<comment type="catalytic activity">
    <reaction evidence="1">
        <text>ATP + protein L-histidine = ADP + protein N-phospho-L-histidine.</text>
        <dbReference type="EC" id="2.7.13.3"/>
    </reaction>
</comment>
<dbReference type="Pfam" id="PF00512">
    <property type="entry name" value="HisKA"/>
    <property type="match status" value="1"/>
</dbReference>
<dbReference type="FunFam" id="3.30.565.10:FF:000006">
    <property type="entry name" value="Sensor histidine kinase WalK"/>
    <property type="match status" value="1"/>
</dbReference>
<dbReference type="InterPro" id="IPR003594">
    <property type="entry name" value="HATPase_dom"/>
</dbReference>
<keyword evidence="8" id="KW-0067">ATP-binding</keyword>
<dbReference type="PRINTS" id="PR00344">
    <property type="entry name" value="BCTRLSENSOR"/>
</dbReference>
<dbReference type="SUPFAM" id="SSF47384">
    <property type="entry name" value="Homodimeric domain of signal transducing histidine kinase"/>
    <property type="match status" value="1"/>
</dbReference>
<dbReference type="InterPro" id="IPR036097">
    <property type="entry name" value="HisK_dim/P_sf"/>
</dbReference>
<keyword evidence="5" id="KW-0808">Transferase</keyword>
<dbReference type="GO" id="GO:0000155">
    <property type="term" value="F:phosphorelay sensor kinase activity"/>
    <property type="evidence" value="ECO:0007669"/>
    <property type="project" value="InterPro"/>
</dbReference>
<keyword evidence="7 12" id="KW-0418">Kinase</keyword>
<accession>A0A7C8GSG6</accession>
<dbReference type="InterPro" id="IPR004358">
    <property type="entry name" value="Sig_transdc_His_kin-like_C"/>
</dbReference>
<comment type="subcellular location">
    <subcellularLocation>
        <location evidence="2">Cell membrane</location>
        <topology evidence="2">Multi-pass membrane protein</topology>
    </subcellularLocation>
</comment>
<dbReference type="GO" id="GO:0007234">
    <property type="term" value="P:osmosensory signaling via phosphorelay pathway"/>
    <property type="evidence" value="ECO:0007669"/>
    <property type="project" value="TreeGrafter"/>
</dbReference>
<dbReference type="GO" id="GO:0000156">
    <property type="term" value="F:phosphorelay response regulator activity"/>
    <property type="evidence" value="ECO:0007669"/>
    <property type="project" value="TreeGrafter"/>
</dbReference>
<dbReference type="InterPro" id="IPR050351">
    <property type="entry name" value="BphY/WalK/GraS-like"/>
</dbReference>
<dbReference type="CDD" id="cd00082">
    <property type="entry name" value="HisKA"/>
    <property type="match status" value="1"/>
</dbReference>
<dbReference type="InterPro" id="IPR005467">
    <property type="entry name" value="His_kinase_dom"/>
</dbReference>
<evidence type="ECO:0000313" key="12">
    <source>
        <dbReference type="EMBL" id="KAB8130310.1"/>
    </source>
</evidence>
<dbReference type="InterPro" id="IPR036890">
    <property type="entry name" value="HATPase_C_sf"/>
</dbReference>
<evidence type="ECO:0000259" key="11">
    <source>
        <dbReference type="PROSITE" id="PS50109"/>
    </source>
</evidence>
<dbReference type="GO" id="GO:0030295">
    <property type="term" value="F:protein kinase activator activity"/>
    <property type="evidence" value="ECO:0007669"/>
    <property type="project" value="TreeGrafter"/>
</dbReference>
<dbReference type="PANTHER" id="PTHR42878">
    <property type="entry name" value="TWO-COMPONENT HISTIDINE KINASE"/>
    <property type="match status" value="1"/>
</dbReference>
<evidence type="ECO:0000256" key="1">
    <source>
        <dbReference type="ARBA" id="ARBA00000085"/>
    </source>
</evidence>
<keyword evidence="4" id="KW-0597">Phosphoprotein</keyword>
<feature type="transmembrane region" description="Helical" evidence="10">
    <location>
        <begin position="22"/>
        <end position="48"/>
    </location>
</feature>
<evidence type="ECO:0000256" key="5">
    <source>
        <dbReference type="ARBA" id="ARBA00022679"/>
    </source>
</evidence>
<evidence type="ECO:0000256" key="10">
    <source>
        <dbReference type="SAM" id="Phobius"/>
    </source>
</evidence>
<dbReference type="SMART" id="SM00387">
    <property type="entry name" value="HATPase_c"/>
    <property type="match status" value="1"/>
</dbReference>
<keyword evidence="10" id="KW-0812">Transmembrane</keyword>
<dbReference type="EC" id="2.7.13.3" evidence="3"/>